<dbReference type="Pfam" id="PF07494">
    <property type="entry name" value="Reg_prop"/>
    <property type="match status" value="1"/>
</dbReference>
<dbReference type="Proteomes" id="UP000198999">
    <property type="component" value="Unassembled WGS sequence"/>
</dbReference>
<feature type="transmembrane region" description="Helical" evidence="10">
    <location>
        <begin position="753"/>
        <end position="775"/>
    </location>
</feature>
<dbReference type="GO" id="GO:0003700">
    <property type="term" value="F:DNA-binding transcription factor activity"/>
    <property type="evidence" value="ECO:0007669"/>
    <property type="project" value="InterPro"/>
</dbReference>
<dbReference type="InterPro" id="IPR013783">
    <property type="entry name" value="Ig-like_fold"/>
</dbReference>
<keyword evidence="5 14" id="KW-0418">Kinase</keyword>
<dbReference type="Pfam" id="PF07495">
    <property type="entry name" value="Y_Y_Y"/>
    <property type="match status" value="1"/>
</dbReference>
<dbReference type="Pfam" id="PF00072">
    <property type="entry name" value="Response_reg"/>
    <property type="match status" value="1"/>
</dbReference>
<dbReference type="InterPro" id="IPR004358">
    <property type="entry name" value="Sig_transdc_His_kin-like_C"/>
</dbReference>
<evidence type="ECO:0000256" key="1">
    <source>
        <dbReference type="ARBA" id="ARBA00000085"/>
    </source>
</evidence>
<keyword evidence="10" id="KW-1133">Transmembrane helix</keyword>
<evidence type="ECO:0000256" key="9">
    <source>
        <dbReference type="PROSITE-ProRule" id="PRU00169"/>
    </source>
</evidence>
<dbReference type="Pfam" id="PF12833">
    <property type="entry name" value="HTH_18"/>
    <property type="match status" value="1"/>
</dbReference>
<dbReference type="GO" id="GO:0043565">
    <property type="term" value="F:sequence-specific DNA binding"/>
    <property type="evidence" value="ECO:0007669"/>
    <property type="project" value="InterPro"/>
</dbReference>
<dbReference type="InterPro" id="IPR036890">
    <property type="entry name" value="HATPase_C_sf"/>
</dbReference>
<dbReference type="InterPro" id="IPR011123">
    <property type="entry name" value="Y_Y_Y"/>
</dbReference>
<dbReference type="PROSITE" id="PS00041">
    <property type="entry name" value="HTH_ARAC_FAMILY_1"/>
    <property type="match status" value="1"/>
</dbReference>
<evidence type="ECO:0000313" key="14">
    <source>
        <dbReference type="EMBL" id="SEQ79997.1"/>
    </source>
</evidence>
<dbReference type="SUPFAM" id="SSF55874">
    <property type="entry name" value="ATPase domain of HSP90 chaperone/DNA topoisomerase II/histidine kinase"/>
    <property type="match status" value="1"/>
</dbReference>
<name>A0A1H9IZT7_9FLAO</name>
<dbReference type="SUPFAM" id="SSF63829">
    <property type="entry name" value="Calcium-dependent phosphotriesterase"/>
    <property type="match status" value="2"/>
</dbReference>
<evidence type="ECO:0000313" key="15">
    <source>
        <dbReference type="Proteomes" id="UP000198999"/>
    </source>
</evidence>
<dbReference type="Gene3D" id="2.60.40.10">
    <property type="entry name" value="Immunoglobulins"/>
    <property type="match status" value="1"/>
</dbReference>
<protein>
    <recommendedName>
        <fullName evidence="2">histidine kinase</fullName>
        <ecNumber evidence="2">2.7.13.3</ecNumber>
    </recommendedName>
</protein>
<dbReference type="SUPFAM" id="SSF47384">
    <property type="entry name" value="Homodimeric domain of signal transducing histidine kinase"/>
    <property type="match status" value="1"/>
</dbReference>
<feature type="domain" description="Histidine kinase" evidence="12">
    <location>
        <begin position="789"/>
        <end position="1005"/>
    </location>
</feature>
<dbReference type="InterPro" id="IPR018060">
    <property type="entry name" value="HTH_AraC"/>
</dbReference>
<dbReference type="CDD" id="cd00063">
    <property type="entry name" value="FN3"/>
    <property type="match status" value="1"/>
</dbReference>
<evidence type="ECO:0000259" key="13">
    <source>
        <dbReference type="PROSITE" id="PS50110"/>
    </source>
</evidence>
<dbReference type="SMART" id="SM00388">
    <property type="entry name" value="HisKA"/>
    <property type="match status" value="1"/>
</dbReference>
<dbReference type="InterPro" id="IPR015943">
    <property type="entry name" value="WD40/YVTN_repeat-like_dom_sf"/>
</dbReference>
<keyword evidence="7" id="KW-0238">DNA-binding</keyword>
<dbReference type="SUPFAM" id="SSF52172">
    <property type="entry name" value="CheY-like"/>
    <property type="match status" value="1"/>
</dbReference>
<dbReference type="PANTHER" id="PTHR43547:SF2">
    <property type="entry name" value="HYBRID SIGNAL TRANSDUCTION HISTIDINE KINASE C"/>
    <property type="match status" value="1"/>
</dbReference>
<dbReference type="PANTHER" id="PTHR43547">
    <property type="entry name" value="TWO-COMPONENT HISTIDINE KINASE"/>
    <property type="match status" value="1"/>
</dbReference>
<dbReference type="InterPro" id="IPR001789">
    <property type="entry name" value="Sig_transdc_resp-reg_receiver"/>
</dbReference>
<dbReference type="SMART" id="SM00342">
    <property type="entry name" value="HTH_ARAC"/>
    <property type="match status" value="1"/>
</dbReference>
<dbReference type="Gene3D" id="1.10.287.130">
    <property type="match status" value="1"/>
</dbReference>
<evidence type="ECO:0000256" key="10">
    <source>
        <dbReference type="SAM" id="Phobius"/>
    </source>
</evidence>
<dbReference type="Pfam" id="PF00512">
    <property type="entry name" value="HisKA"/>
    <property type="match status" value="1"/>
</dbReference>
<dbReference type="InterPro" id="IPR003961">
    <property type="entry name" value="FN3_dom"/>
</dbReference>
<dbReference type="PRINTS" id="PR00344">
    <property type="entry name" value="BCTRLSENSOR"/>
</dbReference>
<keyword evidence="10" id="KW-0812">Transmembrane</keyword>
<dbReference type="SMART" id="SM00448">
    <property type="entry name" value="REC"/>
    <property type="match status" value="1"/>
</dbReference>
<feature type="domain" description="Response regulatory" evidence="13">
    <location>
        <begin position="1038"/>
        <end position="1153"/>
    </location>
</feature>
<dbReference type="EC" id="2.7.13.3" evidence="2"/>
<dbReference type="SMART" id="SM00387">
    <property type="entry name" value="HATPase_c"/>
    <property type="match status" value="1"/>
</dbReference>
<feature type="modified residue" description="4-aspartylphosphate" evidence="9">
    <location>
        <position position="1086"/>
    </location>
</feature>
<reference evidence="14 15" key="1">
    <citation type="submission" date="2016-10" db="EMBL/GenBank/DDBJ databases">
        <authorList>
            <person name="de Groot N.N."/>
        </authorList>
    </citation>
    <scope>NUCLEOTIDE SEQUENCE [LARGE SCALE GENOMIC DNA]</scope>
    <source>
        <strain evidence="14 15">DSM 21035</strain>
    </source>
</reference>
<dbReference type="InterPro" id="IPR009057">
    <property type="entry name" value="Homeodomain-like_sf"/>
</dbReference>
<dbReference type="Gene3D" id="3.40.50.2300">
    <property type="match status" value="1"/>
</dbReference>
<accession>A0A1H9IZT7</accession>
<sequence length="1291" mass="146099">MSFFYFEAQNRVEFQKLIGDNSISQSITYDVAQDSVGNVWVASEEGVLKHDSKEFSIYNSYKGLPETISNWIKEIFIDSRNNVWIGAENGVCKYDKKKDKFSLIKSEIGVNPSLVEAIGEDADGNLWVGAFNGLWKSSTASEDLQLILDNYIIQAFHIDKNRIVFGTTTGLFVYNFKSESVRQIELPVDEQDVLTIKKISNGYLVGTKSGDLLKIDLGLLYPELVKLDVNIIRPIRDLVITKTKNIYLGIDGQGLLLLNKDLEVINHFNEEVDGNKSISSNGIYDLEIGKNGILWIATYGGGVNFYDSNKLPFSQIVHQTNTKNSIASNFTRSIAKDAKGNIWFGTRQGLSIWNIKKNTWQHIGNLSKSNETEKSIILALEPDDDYMWVGTYNNGLFKVNIHTLSITNLNKTYNTKDFLNQIYAVLKDSKNNIWFGGIRGNLGVIKANGKYETYPISEIRSIIESKTGHIYAVGRRGVYKINNENKKEFILLENLNPEKENLPFSTINGINEKSDGTLVLATSGAGLVYYSPEENEIHKLTMRTGLPSDIVQGLLPQNDSTLWASTTKGLTQIITTGTDTIINIFDKKDGLASTEYNYGSFERLNDTLFAFGGVDGVTMFNPNNIKGKSYKPIIEFEEFKLFNKKVEPGELPLSQHINETNTIDLKSNENSIEIRFIGVLQNAASKIKYTWKLEGFSESWSIPSTTNFATFTNLNSGEYNFRVRASNGYGEYGQERVLKISIASPWWATSEAFVIYAILIILGIVTIVYITSVIVKKKNADDQIQFFNNITHEIKTPLAILLSSLENITVSSDTNVKSKKRIKSTVKRINSLFEQMLNFHRVSSQDFKSQDVTAIDLNSHIKQLIKDFNPLIKEHNLNLEIINKWGKEPFYFDIGVLDKIILNLLSNAIKYSNDNGNIYVSLKKGKLNSLKIEVKDEGLGIPKDQQKYILNRYYRARNVINSQRPGTGLGLIMVKRLVEKTKGSIKFESEESKGTVFTVILKSFRFEYENSRANNTSPKQNKVENEDTSEIHEFSDSKILIVEDNDELREELVNTLGTYFQTFEAKNGKEGLDVASQVFPDLILTDLIMPEMDGMEMSQILKDDINLNHIPVFMLTVLQNSMQKIESLKSGITEYIEKPVDVDLLLAKMANVLKWQKQLRKKYVHETDIENANIFRNENDQEFIKKLEEVIIKNLGDSAFSVHNLASEVGMSRTSLYMKLKNLVDLSPQDFIINAKLKFAKNLIIQGKKSIKEVAYSSGFSNPKYFSTSFKKFYGTTPTGYIDDLKKSKNP</sequence>
<evidence type="ECO:0000256" key="3">
    <source>
        <dbReference type="ARBA" id="ARBA00022553"/>
    </source>
</evidence>
<dbReference type="InterPro" id="IPR018062">
    <property type="entry name" value="HTH_AraC-typ_CS"/>
</dbReference>
<dbReference type="RefSeq" id="WP_092579739.1">
    <property type="nucleotide sequence ID" value="NZ_FOFN01000003.1"/>
</dbReference>
<feature type="domain" description="HTH araC/xylS-type" evidence="11">
    <location>
        <begin position="1185"/>
        <end position="1284"/>
    </location>
</feature>
<evidence type="ECO:0000259" key="11">
    <source>
        <dbReference type="PROSITE" id="PS01124"/>
    </source>
</evidence>
<dbReference type="Pfam" id="PF02518">
    <property type="entry name" value="HATPase_c"/>
    <property type="match status" value="1"/>
</dbReference>
<keyword evidence="15" id="KW-1185">Reference proteome</keyword>
<evidence type="ECO:0000256" key="6">
    <source>
        <dbReference type="ARBA" id="ARBA00023015"/>
    </source>
</evidence>
<evidence type="ECO:0000256" key="5">
    <source>
        <dbReference type="ARBA" id="ARBA00022777"/>
    </source>
</evidence>
<keyword evidence="3 9" id="KW-0597">Phosphoprotein</keyword>
<evidence type="ECO:0000256" key="4">
    <source>
        <dbReference type="ARBA" id="ARBA00022679"/>
    </source>
</evidence>
<dbReference type="EMBL" id="FOFN01000003">
    <property type="protein sequence ID" value="SEQ79997.1"/>
    <property type="molecule type" value="Genomic_DNA"/>
</dbReference>
<dbReference type="InterPro" id="IPR003661">
    <property type="entry name" value="HisK_dim/P_dom"/>
</dbReference>
<dbReference type="PROSITE" id="PS50109">
    <property type="entry name" value="HIS_KIN"/>
    <property type="match status" value="1"/>
</dbReference>
<keyword evidence="8" id="KW-0804">Transcription</keyword>
<evidence type="ECO:0000259" key="12">
    <source>
        <dbReference type="PROSITE" id="PS50109"/>
    </source>
</evidence>
<dbReference type="Gene3D" id="2.130.10.10">
    <property type="entry name" value="YVTN repeat-like/Quinoprotein amine dehydrogenase"/>
    <property type="match status" value="2"/>
</dbReference>
<evidence type="ECO:0000256" key="2">
    <source>
        <dbReference type="ARBA" id="ARBA00012438"/>
    </source>
</evidence>
<gene>
    <name evidence="14" type="ORF">SAMN05421824_2342</name>
</gene>
<dbReference type="FunFam" id="3.30.565.10:FF:000006">
    <property type="entry name" value="Sensor histidine kinase WalK"/>
    <property type="match status" value="1"/>
</dbReference>
<evidence type="ECO:0000256" key="7">
    <source>
        <dbReference type="ARBA" id="ARBA00023125"/>
    </source>
</evidence>
<dbReference type="CDD" id="cd00082">
    <property type="entry name" value="HisKA"/>
    <property type="match status" value="1"/>
</dbReference>
<dbReference type="Gene3D" id="3.30.565.10">
    <property type="entry name" value="Histidine kinase-like ATPase, C-terminal domain"/>
    <property type="match status" value="1"/>
</dbReference>
<dbReference type="InterPro" id="IPR003594">
    <property type="entry name" value="HATPase_dom"/>
</dbReference>
<evidence type="ECO:0000256" key="8">
    <source>
        <dbReference type="ARBA" id="ARBA00023163"/>
    </source>
</evidence>
<keyword evidence="10" id="KW-0472">Membrane</keyword>
<dbReference type="PROSITE" id="PS50110">
    <property type="entry name" value="RESPONSE_REGULATORY"/>
    <property type="match status" value="1"/>
</dbReference>
<dbReference type="InterPro" id="IPR005467">
    <property type="entry name" value="His_kinase_dom"/>
</dbReference>
<dbReference type="GO" id="GO:0000155">
    <property type="term" value="F:phosphorelay sensor kinase activity"/>
    <property type="evidence" value="ECO:0007669"/>
    <property type="project" value="InterPro"/>
</dbReference>
<dbReference type="InterPro" id="IPR011044">
    <property type="entry name" value="Quino_amine_DH_bsu"/>
</dbReference>
<dbReference type="Gene3D" id="1.10.10.60">
    <property type="entry name" value="Homeodomain-like"/>
    <property type="match status" value="1"/>
</dbReference>
<dbReference type="STRING" id="419940.SAMN05421824_2342"/>
<dbReference type="SUPFAM" id="SSF46689">
    <property type="entry name" value="Homeodomain-like"/>
    <property type="match status" value="1"/>
</dbReference>
<dbReference type="InterPro" id="IPR011006">
    <property type="entry name" value="CheY-like_superfamily"/>
</dbReference>
<proteinExistence type="predicted"/>
<dbReference type="SUPFAM" id="SSF50969">
    <property type="entry name" value="YVTN repeat-like/Quinoprotein amine dehydrogenase"/>
    <property type="match status" value="1"/>
</dbReference>
<dbReference type="InterPro" id="IPR036097">
    <property type="entry name" value="HisK_dim/P_sf"/>
</dbReference>
<organism evidence="14 15">
    <name type="scientific">Hyunsoonleella jejuensis</name>
    <dbReference type="NCBI Taxonomy" id="419940"/>
    <lineage>
        <taxon>Bacteria</taxon>
        <taxon>Pseudomonadati</taxon>
        <taxon>Bacteroidota</taxon>
        <taxon>Flavobacteriia</taxon>
        <taxon>Flavobacteriales</taxon>
        <taxon>Flavobacteriaceae</taxon>
    </lineage>
</organism>
<keyword evidence="6" id="KW-0805">Transcription regulation</keyword>
<dbReference type="PROSITE" id="PS01124">
    <property type="entry name" value="HTH_ARAC_FAMILY_2"/>
    <property type="match status" value="1"/>
</dbReference>
<keyword evidence="4" id="KW-0808">Transferase</keyword>
<dbReference type="InterPro" id="IPR011110">
    <property type="entry name" value="Reg_prop"/>
</dbReference>
<comment type="catalytic activity">
    <reaction evidence="1">
        <text>ATP + protein L-histidine = ADP + protein N-phospho-L-histidine.</text>
        <dbReference type="EC" id="2.7.13.3"/>
    </reaction>
</comment>